<dbReference type="InterPro" id="IPR028994">
    <property type="entry name" value="Integrin_alpha_N"/>
</dbReference>
<dbReference type="RefSeq" id="WP_057916879.1">
    <property type="nucleotide sequence ID" value="NZ_CP011129.1"/>
</dbReference>
<dbReference type="GO" id="GO:0008237">
    <property type="term" value="F:metallopeptidase activity"/>
    <property type="evidence" value="ECO:0007669"/>
    <property type="project" value="InterPro"/>
</dbReference>
<dbReference type="SUPFAM" id="SSF55486">
    <property type="entry name" value="Metalloproteases ('zincins'), catalytic domain"/>
    <property type="match status" value="1"/>
</dbReference>
<dbReference type="Pfam" id="PF01839">
    <property type="entry name" value="FG-GAP"/>
    <property type="match status" value="1"/>
</dbReference>
<keyword evidence="3" id="KW-1185">Reference proteome</keyword>
<dbReference type="InterPro" id="IPR024079">
    <property type="entry name" value="MetalloPept_cat_dom_sf"/>
</dbReference>
<name>A0A0S2F6Y2_LYSAN</name>
<dbReference type="STRING" id="84531.LA76x_1092"/>
<dbReference type="KEGG" id="lab:LA76x_1092"/>
<keyword evidence="1" id="KW-0732">Signal</keyword>
<dbReference type="PANTHER" id="PTHR46580">
    <property type="entry name" value="SENSOR KINASE-RELATED"/>
    <property type="match status" value="1"/>
</dbReference>
<proteinExistence type="predicted"/>
<dbReference type="PANTHER" id="PTHR46580:SF2">
    <property type="entry name" value="MAM DOMAIN-CONTAINING PROTEIN"/>
    <property type="match status" value="1"/>
</dbReference>
<protein>
    <submittedName>
        <fullName evidence="2">FG-GAP repeat family protein</fullName>
    </submittedName>
</protein>
<dbReference type="Gene3D" id="2.40.128.340">
    <property type="match status" value="3"/>
</dbReference>
<sequence length="759" mass="81405">MHSAPSPFADPVSARLATRRIAAAGFARLPDRGDLAAYPSKQAAISEGAYAWHRVELSEEHALAAIIGGHLRITAPSGEELDFRYERHVEHPSGDWTWVGRIDRGGLAQEAIITFGERAVFGSIAQPGKPALKLTMRDGKSWLVETDPAKLALLENSIGPDHADDYLIPSAAANASVVAPTSASVAAAATAANGQVVVDVLVGYSNGFATGLGGASQAVTRLNYLVEVTNQAYVNSQITSRIRMVHAMQVNYPDNSDNGGVLEKMTGTRTTPVDPAFNALRAARDQYGADLVSFVRKYDRTTQDGCGIAWLLGGNQQPITTSSAPNGYSVVSDGRQNDGGTTYFCRDETFAHELGHNMGAQHDRATASSGGTLQYGAYAYSFGYKAGAATGNFYDIMAYGDPGQTSYRVFSNPRITTCGGFACGVAGDADTAQTLNQTHPIIATFRAAVVASAVVRNDFDGDGKSDVYWRNLTSGINDLWFMNGASLSSALTVHRESDLSWEVAGLGDFNGDGRSDVLWRHSRTGQVYVHLMEGSRILPASGFSVGVGDLNWKIVALGDFDGDRKTDLYWRNNVNGTNDIWFMNGVMPRSVVTVHREPNLAWSVAGAGDFNGDGTADIFWRHASSGQNYIHLMSGATVLSESGAAPTVADSAWKPVAFADFGGDGRSDVYWRHATTGECHLWRMAGTLPSEVNLVHVEPDQAWKVVNSGDYNGDGKADIFWRNQRTGQNYIHLLDGARILPGSGSLYTVSDTNWVVTGT</sequence>
<dbReference type="Gene3D" id="3.40.390.10">
    <property type="entry name" value="Collagenase (Catalytic Domain)"/>
    <property type="match status" value="1"/>
</dbReference>
<accession>A0A0S2F6Y2</accession>
<gene>
    <name evidence="2" type="ORF">LA76x_1092</name>
</gene>
<dbReference type="InterPro" id="IPR013517">
    <property type="entry name" value="FG-GAP"/>
</dbReference>
<dbReference type="Proteomes" id="UP000060787">
    <property type="component" value="Chromosome"/>
</dbReference>
<reference evidence="2 3" key="1">
    <citation type="journal article" date="2015" name="BMC Genomics">
        <title>Comparative genomics and metabolic profiling of the genus Lysobacter.</title>
        <authorList>
            <person name="de Bruijn I."/>
            <person name="Cheng X."/>
            <person name="de Jager V."/>
            <person name="Exposito R.G."/>
            <person name="Watrous J."/>
            <person name="Patel N."/>
            <person name="Postma J."/>
            <person name="Dorrestein P.C."/>
            <person name="Kobayashi D."/>
            <person name="Raaijmakers J.M."/>
        </authorList>
    </citation>
    <scope>NUCLEOTIDE SEQUENCE [LARGE SCALE GENOMIC DNA]</scope>
    <source>
        <strain evidence="2 3">76</strain>
    </source>
</reference>
<dbReference type="SUPFAM" id="SSF69318">
    <property type="entry name" value="Integrin alpha N-terminal domain"/>
    <property type="match status" value="2"/>
</dbReference>
<evidence type="ECO:0000313" key="3">
    <source>
        <dbReference type="Proteomes" id="UP000060787"/>
    </source>
</evidence>
<dbReference type="AlphaFoldDB" id="A0A0S2F6Y2"/>
<evidence type="ECO:0000256" key="1">
    <source>
        <dbReference type="ARBA" id="ARBA00022729"/>
    </source>
</evidence>
<organism evidence="2 3">
    <name type="scientific">Lysobacter antibioticus</name>
    <dbReference type="NCBI Taxonomy" id="84531"/>
    <lineage>
        <taxon>Bacteria</taxon>
        <taxon>Pseudomonadati</taxon>
        <taxon>Pseudomonadota</taxon>
        <taxon>Gammaproteobacteria</taxon>
        <taxon>Lysobacterales</taxon>
        <taxon>Lysobacteraceae</taxon>
        <taxon>Lysobacter</taxon>
    </lineage>
</organism>
<dbReference type="Pfam" id="PF13583">
    <property type="entry name" value="Reprolysin_4"/>
    <property type="match status" value="1"/>
</dbReference>
<dbReference type="EMBL" id="CP011129">
    <property type="protein sequence ID" value="ALN79251.1"/>
    <property type="molecule type" value="Genomic_DNA"/>
</dbReference>
<dbReference type="PATRIC" id="fig|84531.8.peg.1117"/>
<evidence type="ECO:0000313" key="2">
    <source>
        <dbReference type="EMBL" id="ALN79251.1"/>
    </source>
</evidence>
<dbReference type="Pfam" id="PF13517">
    <property type="entry name" value="FG-GAP_3"/>
    <property type="match status" value="2"/>
</dbReference>